<accession>A0A812WUD0</accession>
<feature type="non-terminal residue" evidence="2">
    <location>
        <position position="131"/>
    </location>
</feature>
<comment type="caution">
    <text evidence="2">The sequence shown here is derived from an EMBL/GenBank/DDBJ whole genome shotgun (WGS) entry which is preliminary data.</text>
</comment>
<keyword evidence="3" id="KW-1185">Reference proteome</keyword>
<dbReference type="OrthoDB" id="10387760at2759"/>
<evidence type="ECO:0000313" key="3">
    <source>
        <dbReference type="Proteomes" id="UP000601435"/>
    </source>
</evidence>
<feature type="region of interest" description="Disordered" evidence="1">
    <location>
        <begin position="31"/>
        <end position="131"/>
    </location>
</feature>
<sequence length="131" mass="14425">MYDRQEMMTRLAIAENGNFSHDHFDLSSLRRAASGSGSSFADEVEVSSASRQDGTRWSDQVSEAEEEAAAMEQEEARRNEVLVQDDQPDVTELGATDGHEEEGQAEPGVQPPDELDPADDVQEQELAQTVE</sequence>
<gene>
    <name evidence="2" type="ORF">SNEC2469_LOCUS20280</name>
</gene>
<proteinExistence type="predicted"/>
<feature type="compositionally biased region" description="Acidic residues" evidence="1">
    <location>
        <begin position="113"/>
        <end position="123"/>
    </location>
</feature>
<reference evidence="2" key="1">
    <citation type="submission" date="2021-02" db="EMBL/GenBank/DDBJ databases">
        <authorList>
            <person name="Dougan E. K."/>
            <person name="Rhodes N."/>
            <person name="Thang M."/>
            <person name="Chan C."/>
        </authorList>
    </citation>
    <scope>NUCLEOTIDE SEQUENCE</scope>
</reference>
<organism evidence="2 3">
    <name type="scientific">Symbiodinium necroappetens</name>
    <dbReference type="NCBI Taxonomy" id="1628268"/>
    <lineage>
        <taxon>Eukaryota</taxon>
        <taxon>Sar</taxon>
        <taxon>Alveolata</taxon>
        <taxon>Dinophyceae</taxon>
        <taxon>Suessiales</taxon>
        <taxon>Symbiodiniaceae</taxon>
        <taxon>Symbiodinium</taxon>
    </lineage>
</organism>
<dbReference type="EMBL" id="CAJNJA010035211">
    <property type="protein sequence ID" value="CAE7703986.1"/>
    <property type="molecule type" value="Genomic_DNA"/>
</dbReference>
<name>A0A812WUD0_9DINO</name>
<protein>
    <submittedName>
        <fullName evidence="2">Uncharacterized protein</fullName>
    </submittedName>
</protein>
<dbReference type="Proteomes" id="UP000601435">
    <property type="component" value="Unassembled WGS sequence"/>
</dbReference>
<feature type="compositionally biased region" description="Polar residues" evidence="1">
    <location>
        <begin position="47"/>
        <end position="61"/>
    </location>
</feature>
<evidence type="ECO:0000313" key="2">
    <source>
        <dbReference type="EMBL" id="CAE7703986.1"/>
    </source>
</evidence>
<evidence type="ECO:0000256" key="1">
    <source>
        <dbReference type="SAM" id="MobiDB-lite"/>
    </source>
</evidence>
<feature type="compositionally biased region" description="Acidic residues" evidence="1">
    <location>
        <begin position="62"/>
        <end position="73"/>
    </location>
</feature>
<dbReference type="AlphaFoldDB" id="A0A812WUD0"/>